<accession>A0A7S4AR88</accession>
<feature type="compositionally biased region" description="Polar residues" evidence="1">
    <location>
        <begin position="279"/>
        <end position="301"/>
    </location>
</feature>
<organism evidence="2">
    <name type="scientific">Pseudo-nitzschia australis</name>
    <dbReference type="NCBI Taxonomy" id="44445"/>
    <lineage>
        <taxon>Eukaryota</taxon>
        <taxon>Sar</taxon>
        <taxon>Stramenopiles</taxon>
        <taxon>Ochrophyta</taxon>
        <taxon>Bacillariophyta</taxon>
        <taxon>Bacillariophyceae</taxon>
        <taxon>Bacillariophycidae</taxon>
        <taxon>Bacillariales</taxon>
        <taxon>Bacillariaceae</taxon>
        <taxon>Pseudo-nitzschia</taxon>
    </lineage>
</organism>
<protein>
    <submittedName>
        <fullName evidence="2">Uncharacterized protein</fullName>
    </submittedName>
</protein>
<feature type="region of interest" description="Disordered" evidence="1">
    <location>
        <begin position="1"/>
        <end position="103"/>
    </location>
</feature>
<feature type="compositionally biased region" description="Low complexity" evidence="1">
    <location>
        <begin position="146"/>
        <end position="176"/>
    </location>
</feature>
<sequence>MFKRRSSIAGNDSKFFPQDEDPRGSILSSENSSSNFYDVTENTSLEEEKDISDMGLRSFEELGDSVVFKPGNEGKKEDSRRASSSNHNHSQEGAKSEREQQGDVTELVKLIERSRSSVQMKTLLLKILNNENKFEELKQFLKDDANTNANTNANTTVRRNSTQSRRSSASSSAIQRDPTKNGTRRTTRTRNIERGTRSNGSSNKMTTNDDPASPGSGKQTRIRSPELLIRKKALSDFSANNQKSNVTGSASSTQLRPNNRRNDMKKIHNSFANLGPDHASSSGNRNQSFNKRTISAGSFSRQEQKGLDGSQNAIWDVPTSSSRRGSIDRRGTTDRLRSRSTRNLNLEKDDDDDSNDDAMETEDTFPPSNNSYSQLGRGRGQREQTHGLHSLLDDLRLGKDSNSSNKDVEEEEDTTTKKKKNIRKFLSRQLSIKNFTGKEKSGSMDFTKMNDNGLADVKEPNEDSISSLFGE</sequence>
<feature type="compositionally biased region" description="Basic and acidic residues" evidence="1">
    <location>
        <begin position="325"/>
        <end position="337"/>
    </location>
</feature>
<proteinExistence type="predicted"/>
<feature type="compositionally biased region" description="Basic and acidic residues" evidence="1">
    <location>
        <begin position="89"/>
        <end position="101"/>
    </location>
</feature>
<feature type="compositionally biased region" description="Basic and acidic residues" evidence="1">
    <location>
        <begin position="72"/>
        <end position="81"/>
    </location>
</feature>
<feature type="compositionally biased region" description="Polar residues" evidence="1">
    <location>
        <begin position="198"/>
        <end position="210"/>
    </location>
</feature>
<name>A0A7S4AR88_9STRA</name>
<reference evidence="2" key="1">
    <citation type="submission" date="2021-01" db="EMBL/GenBank/DDBJ databases">
        <authorList>
            <person name="Corre E."/>
            <person name="Pelletier E."/>
            <person name="Niang G."/>
            <person name="Scheremetjew M."/>
            <person name="Finn R."/>
            <person name="Kale V."/>
            <person name="Holt S."/>
            <person name="Cochrane G."/>
            <person name="Meng A."/>
            <person name="Brown T."/>
            <person name="Cohen L."/>
        </authorList>
    </citation>
    <scope>NUCLEOTIDE SEQUENCE</scope>
    <source>
        <strain evidence="2">10249 10 AB</strain>
    </source>
</reference>
<feature type="region of interest" description="Disordered" evidence="1">
    <location>
        <begin position="146"/>
        <end position="417"/>
    </location>
</feature>
<feature type="compositionally biased region" description="Low complexity" evidence="1">
    <location>
        <begin position="25"/>
        <end position="34"/>
    </location>
</feature>
<feature type="compositionally biased region" description="Basic and acidic residues" evidence="1">
    <location>
        <begin position="380"/>
        <end position="399"/>
    </location>
</feature>
<evidence type="ECO:0000256" key="1">
    <source>
        <dbReference type="SAM" id="MobiDB-lite"/>
    </source>
</evidence>
<dbReference type="EMBL" id="HBIX01023144">
    <property type="protein sequence ID" value="CAE0723290.1"/>
    <property type="molecule type" value="Transcribed_RNA"/>
</dbReference>
<evidence type="ECO:0000313" key="2">
    <source>
        <dbReference type="EMBL" id="CAE0723290.1"/>
    </source>
</evidence>
<feature type="compositionally biased region" description="Acidic residues" evidence="1">
    <location>
        <begin position="348"/>
        <end position="363"/>
    </location>
</feature>
<gene>
    <name evidence="2" type="ORF">PAUS00366_LOCUS16046</name>
</gene>
<dbReference type="AlphaFoldDB" id="A0A7S4AR88"/>
<feature type="compositionally biased region" description="Polar residues" evidence="1">
    <location>
        <begin position="237"/>
        <end position="257"/>
    </location>
</feature>
<feature type="region of interest" description="Disordered" evidence="1">
    <location>
        <begin position="436"/>
        <end position="471"/>
    </location>
</feature>